<name>A0A3A4A1C7_9ACTN</name>
<organism evidence="2 3">
    <name type="scientific">Bailinhaonella thermotolerans</name>
    <dbReference type="NCBI Taxonomy" id="1070861"/>
    <lineage>
        <taxon>Bacteria</taxon>
        <taxon>Bacillati</taxon>
        <taxon>Actinomycetota</taxon>
        <taxon>Actinomycetes</taxon>
        <taxon>Streptosporangiales</taxon>
        <taxon>Streptosporangiaceae</taxon>
        <taxon>Bailinhaonella</taxon>
    </lineage>
</organism>
<keyword evidence="3" id="KW-1185">Reference proteome</keyword>
<dbReference type="AlphaFoldDB" id="A0A3A4A1C7"/>
<dbReference type="Proteomes" id="UP000265768">
    <property type="component" value="Unassembled WGS sequence"/>
</dbReference>
<dbReference type="EMBL" id="QZEY01000032">
    <property type="protein sequence ID" value="RJL20173.1"/>
    <property type="molecule type" value="Genomic_DNA"/>
</dbReference>
<evidence type="ECO:0000313" key="3">
    <source>
        <dbReference type="Proteomes" id="UP000265768"/>
    </source>
</evidence>
<sequence>MTDQVVRDWLTADPDRPAEHGPAGAAERLDRWLADRLPPGDPLTAQPGVRERAVSAGLVPADLAEQTMLLTRAAALLAAHGPDRPGHAELQRGYARRAVQLHEGLAAAEAARPGSTGTPPAALAEQLAAARARLAELDARGAASSTPGAQQDN</sequence>
<evidence type="ECO:0000313" key="2">
    <source>
        <dbReference type="EMBL" id="RJL20173.1"/>
    </source>
</evidence>
<comment type="caution">
    <text evidence="2">The sequence shown here is derived from an EMBL/GenBank/DDBJ whole genome shotgun (WGS) entry which is preliminary data.</text>
</comment>
<dbReference type="RefSeq" id="WP_119931798.1">
    <property type="nucleotide sequence ID" value="NZ_QZEY01000032.1"/>
</dbReference>
<feature type="region of interest" description="Disordered" evidence="1">
    <location>
        <begin position="1"/>
        <end position="25"/>
    </location>
</feature>
<protein>
    <submittedName>
        <fullName evidence="2">Uncharacterized protein</fullName>
    </submittedName>
</protein>
<accession>A0A3A4A1C7</accession>
<reference evidence="2 3" key="1">
    <citation type="submission" date="2018-09" db="EMBL/GenBank/DDBJ databases">
        <title>YIM 75507 draft genome.</title>
        <authorList>
            <person name="Tang S."/>
            <person name="Feng Y."/>
        </authorList>
    </citation>
    <scope>NUCLEOTIDE SEQUENCE [LARGE SCALE GENOMIC DNA]</scope>
    <source>
        <strain evidence="2 3">YIM 75507</strain>
    </source>
</reference>
<gene>
    <name evidence="2" type="ORF">D5H75_39690</name>
</gene>
<proteinExistence type="predicted"/>
<evidence type="ECO:0000256" key="1">
    <source>
        <dbReference type="SAM" id="MobiDB-lite"/>
    </source>
</evidence>